<dbReference type="InterPro" id="IPR009057">
    <property type="entry name" value="Homeodomain-like_sf"/>
</dbReference>
<feature type="domain" description="HTH CENPB-type" evidence="2">
    <location>
        <begin position="65"/>
        <end position="139"/>
    </location>
</feature>
<dbReference type="InterPro" id="IPR004875">
    <property type="entry name" value="DDE_SF_endonuclease_dom"/>
</dbReference>
<dbReference type="Pfam" id="PF03221">
    <property type="entry name" value="HTH_Tnp_Tc5"/>
    <property type="match status" value="1"/>
</dbReference>
<accession>A0A067N4B1</accession>
<dbReference type="SUPFAM" id="SSF46689">
    <property type="entry name" value="Homeodomain-like"/>
    <property type="match status" value="1"/>
</dbReference>
<dbReference type="InParanoid" id="A0A067N4B1"/>
<dbReference type="PANTHER" id="PTHR19303:SF73">
    <property type="entry name" value="PROTEIN PDC2"/>
    <property type="match status" value="1"/>
</dbReference>
<keyword evidence="1" id="KW-0238">DNA-binding</keyword>
<dbReference type="SMART" id="SM00674">
    <property type="entry name" value="CENPB"/>
    <property type="match status" value="1"/>
</dbReference>
<proteinExistence type="predicted"/>
<protein>
    <recommendedName>
        <fullName evidence="2">HTH CENPB-type domain-containing protein</fullName>
    </recommendedName>
</protein>
<feature type="non-terminal residue" evidence="3">
    <location>
        <position position="1"/>
    </location>
</feature>
<dbReference type="GO" id="GO:0003677">
    <property type="term" value="F:DNA binding"/>
    <property type="evidence" value="ECO:0007669"/>
    <property type="project" value="UniProtKB-KW"/>
</dbReference>
<evidence type="ECO:0000256" key="1">
    <source>
        <dbReference type="ARBA" id="ARBA00023125"/>
    </source>
</evidence>
<organism evidence="3 4">
    <name type="scientific">Botryobasidium botryosum (strain FD-172 SS1)</name>
    <dbReference type="NCBI Taxonomy" id="930990"/>
    <lineage>
        <taxon>Eukaryota</taxon>
        <taxon>Fungi</taxon>
        <taxon>Dikarya</taxon>
        <taxon>Basidiomycota</taxon>
        <taxon>Agaricomycotina</taxon>
        <taxon>Agaricomycetes</taxon>
        <taxon>Cantharellales</taxon>
        <taxon>Botryobasidiaceae</taxon>
        <taxon>Botryobasidium</taxon>
    </lineage>
</organism>
<evidence type="ECO:0000313" key="3">
    <source>
        <dbReference type="EMBL" id="KDQ18967.1"/>
    </source>
</evidence>
<dbReference type="InterPro" id="IPR006600">
    <property type="entry name" value="HTH_CenpB_DNA-bd_dom"/>
</dbReference>
<dbReference type="GO" id="GO:0005634">
    <property type="term" value="C:nucleus"/>
    <property type="evidence" value="ECO:0007669"/>
    <property type="project" value="TreeGrafter"/>
</dbReference>
<evidence type="ECO:0000259" key="2">
    <source>
        <dbReference type="PROSITE" id="PS51253"/>
    </source>
</evidence>
<dbReference type="HOGENOM" id="CLU_018294_0_1_1"/>
<dbReference type="PANTHER" id="PTHR19303">
    <property type="entry name" value="TRANSPOSON"/>
    <property type="match status" value="1"/>
</dbReference>
<dbReference type="OrthoDB" id="162969at2759"/>
<dbReference type="PROSITE" id="PS51253">
    <property type="entry name" value="HTH_CENPB"/>
    <property type="match status" value="1"/>
</dbReference>
<dbReference type="Proteomes" id="UP000027195">
    <property type="component" value="Unassembled WGS sequence"/>
</dbReference>
<reference evidence="4" key="1">
    <citation type="journal article" date="2014" name="Proc. Natl. Acad. Sci. U.S.A.">
        <title>Extensive sampling of basidiomycete genomes demonstrates inadequacy of the white-rot/brown-rot paradigm for wood decay fungi.</title>
        <authorList>
            <person name="Riley R."/>
            <person name="Salamov A.A."/>
            <person name="Brown D.W."/>
            <person name="Nagy L.G."/>
            <person name="Floudas D."/>
            <person name="Held B.W."/>
            <person name="Levasseur A."/>
            <person name="Lombard V."/>
            <person name="Morin E."/>
            <person name="Otillar R."/>
            <person name="Lindquist E.A."/>
            <person name="Sun H."/>
            <person name="LaButti K.M."/>
            <person name="Schmutz J."/>
            <person name="Jabbour D."/>
            <person name="Luo H."/>
            <person name="Baker S.E."/>
            <person name="Pisabarro A.G."/>
            <person name="Walton J.D."/>
            <person name="Blanchette R.A."/>
            <person name="Henrissat B."/>
            <person name="Martin F."/>
            <person name="Cullen D."/>
            <person name="Hibbett D.S."/>
            <person name="Grigoriev I.V."/>
        </authorList>
    </citation>
    <scope>NUCLEOTIDE SEQUENCE [LARGE SCALE GENOMIC DNA]</scope>
    <source>
        <strain evidence="4">FD-172 SS1</strain>
    </source>
</reference>
<evidence type="ECO:0000313" key="4">
    <source>
        <dbReference type="Proteomes" id="UP000027195"/>
    </source>
</evidence>
<dbReference type="Pfam" id="PF03184">
    <property type="entry name" value="DDE_1"/>
    <property type="match status" value="1"/>
</dbReference>
<dbReference type="FunCoup" id="A0A067N4B1">
    <property type="interactions" value="182"/>
</dbReference>
<dbReference type="AlphaFoldDB" id="A0A067N4B1"/>
<sequence>RQNLTLYDKTSVLDFVAANPALTQSQVATHFRARGFSTITPATVSRIVADGAIYRERAKDPTQFSFKRPRKVAFPEVEAALSLWVATSDRRHLTISGDLIREKARRFAALFGIPPDDFLSLSNGWLESFKVRHGLRDVRYYGEAGSVDQAQLALEIPRLQEIISKYARRDVFNWDESGLYYRARPTRGLAMSSHPGFKVDKTRITVAFLANATGSEMPQPLIIGKARRPRAFKKRDGTQLGFDYWWNTKAWMTSSIFSSWLERLDAEMHRQGRHILLLVDNASSHKYNPSKIHNIRVEFLPPNMTSRIQPLDAGIIRTFKAHYRRLFLHRALDRDESGEADIYQINQLEAMHMIRDAWALVSAQTVVNCWAHTGILNDVEVLTAV</sequence>
<dbReference type="InterPro" id="IPR050863">
    <property type="entry name" value="CenT-Element_Derived"/>
</dbReference>
<dbReference type="STRING" id="930990.A0A067N4B1"/>
<dbReference type="Gene3D" id="1.10.10.60">
    <property type="entry name" value="Homeodomain-like"/>
    <property type="match status" value="1"/>
</dbReference>
<name>A0A067N4B1_BOTB1</name>
<feature type="non-terminal residue" evidence="3">
    <location>
        <position position="385"/>
    </location>
</feature>
<gene>
    <name evidence="3" type="ORF">BOTBODRAFT_98136</name>
</gene>
<keyword evidence="4" id="KW-1185">Reference proteome</keyword>
<dbReference type="EMBL" id="KL198020">
    <property type="protein sequence ID" value="KDQ18967.1"/>
    <property type="molecule type" value="Genomic_DNA"/>
</dbReference>